<organism evidence="1 2">
    <name type="scientific">Peronosclerospora sorghi</name>
    <dbReference type="NCBI Taxonomy" id="230839"/>
    <lineage>
        <taxon>Eukaryota</taxon>
        <taxon>Sar</taxon>
        <taxon>Stramenopiles</taxon>
        <taxon>Oomycota</taxon>
        <taxon>Peronosporomycetes</taxon>
        <taxon>Peronosporales</taxon>
        <taxon>Peronosporaceae</taxon>
        <taxon>Peronosclerospora</taxon>
    </lineage>
</organism>
<sequence>MTGDSADFVEYSDLAELIWVTIANGQRLEAKGRGSARFVLDGERTAKLTDVLFLPQLGSKLVSVSSLTVHGVVVQFEEHRDVLQVGGTVVATVPKAGKLFEGHVGRSAREEANVAAGDPSVDRHVALWHARLGHVSGVKMKMLVSACDGVPEFGNTAAHETALCNGCSLGEMTTSPFSHTSGRKVKTQIPFELVHSDVMGPIKPVSKGGAK</sequence>
<keyword evidence="2" id="KW-1185">Reference proteome</keyword>
<evidence type="ECO:0000313" key="1">
    <source>
        <dbReference type="EMBL" id="KAI9910446.1"/>
    </source>
</evidence>
<protein>
    <submittedName>
        <fullName evidence="1">Uncharacterized protein</fullName>
    </submittedName>
</protein>
<reference evidence="1 2" key="1">
    <citation type="journal article" date="2022" name="bioRxiv">
        <title>The genome of the oomycete Peronosclerospora sorghi, a cosmopolitan pathogen of maize and sorghum, is inflated with dispersed pseudogenes.</title>
        <authorList>
            <person name="Fletcher K."/>
            <person name="Martin F."/>
            <person name="Isakeit T."/>
            <person name="Cavanaugh K."/>
            <person name="Magill C."/>
            <person name="Michelmore R."/>
        </authorList>
    </citation>
    <scope>NUCLEOTIDE SEQUENCE [LARGE SCALE GENOMIC DNA]</scope>
    <source>
        <strain evidence="1">P6</strain>
    </source>
</reference>
<accession>A0ACC0VYA0</accession>
<dbReference type="EMBL" id="CM047585">
    <property type="protein sequence ID" value="KAI9910446.1"/>
    <property type="molecule type" value="Genomic_DNA"/>
</dbReference>
<comment type="caution">
    <text evidence="1">The sequence shown here is derived from an EMBL/GenBank/DDBJ whole genome shotgun (WGS) entry which is preliminary data.</text>
</comment>
<name>A0ACC0VYA0_9STRA</name>
<dbReference type="Proteomes" id="UP001163321">
    <property type="component" value="Chromosome 6"/>
</dbReference>
<evidence type="ECO:0000313" key="2">
    <source>
        <dbReference type="Proteomes" id="UP001163321"/>
    </source>
</evidence>
<gene>
    <name evidence="1" type="ORF">PsorP6_010672</name>
</gene>
<proteinExistence type="predicted"/>